<proteinExistence type="predicted"/>
<dbReference type="AlphaFoldDB" id="A0A914I1J8"/>
<evidence type="ECO:0000313" key="1">
    <source>
        <dbReference type="Proteomes" id="UP000887572"/>
    </source>
</evidence>
<protein>
    <submittedName>
        <fullName evidence="2">Uncharacterized protein</fullName>
    </submittedName>
</protein>
<dbReference type="WBParaSite" id="Gr19_v10_g6031.t1">
    <property type="protein sequence ID" value="Gr19_v10_g6031.t1"/>
    <property type="gene ID" value="Gr19_v10_g6031"/>
</dbReference>
<reference evidence="2" key="1">
    <citation type="submission" date="2022-11" db="UniProtKB">
        <authorList>
            <consortium name="WormBaseParasite"/>
        </authorList>
    </citation>
    <scope>IDENTIFICATION</scope>
</reference>
<evidence type="ECO:0000313" key="2">
    <source>
        <dbReference type="WBParaSite" id="Gr19_v10_g6031.t1"/>
    </source>
</evidence>
<dbReference type="Proteomes" id="UP000887572">
    <property type="component" value="Unplaced"/>
</dbReference>
<organism evidence="1 2">
    <name type="scientific">Globodera rostochiensis</name>
    <name type="common">Golden nematode worm</name>
    <name type="synonym">Heterodera rostochiensis</name>
    <dbReference type="NCBI Taxonomy" id="31243"/>
    <lineage>
        <taxon>Eukaryota</taxon>
        <taxon>Metazoa</taxon>
        <taxon>Ecdysozoa</taxon>
        <taxon>Nematoda</taxon>
        <taxon>Chromadorea</taxon>
        <taxon>Rhabditida</taxon>
        <taxon>Tylenchina</taxon>
        <taxon>Tylenchomorpha</taxon>
        <taxon>Tylenchoidea</taxon>
        <taxon>Heteroderidae</taxon>
        <taxon>Heteroderinae</taxon>
        <taxon>Globodera</taxon>
    </lineage>
</organism>
<keyword evidence="1" id="KW-1185">Reference proteome</keyword>
<sequence length="249" mass="29032">MLLMKQCWATDQQTKATKELIKMCMLIEDHLAPEEASKNLAVIECGKAIEHARKQRIDRGTGGAGPSSSSRINSLIRTRQKLDECLNRLVDKSELHPSKWLIMQIEEKKLKVFDKVIKNGHAFIKRITYQANYEIKEKFFIDLIETLLNPLTSSEFIVEDIGIGTTTVDAWNRSILMQTLNDKYLDEITFNPGEKPHWEVLYDLDKDIKAKTHFCQFGAGQMFRMWRYENKAPFYMKFIKKDICFQTNE</sequence>
<name>A0A914I1J8_GLORO</name>
<accession>A0A914I1J8</accession>